<dbReference type="PANTHER" id="PTHR33867:SF1">
    <property type="entry name" value="RIBOSOME MATURATION FACTOR RIMP"/>
    <property type="match status" value="1"/>
</dbReference>
<evidence type="ECO:0000313" key="7">
    <source>
        <dbReference type="Proteomes" id="UP000279336"/>
    </source>
</evidence>
<gene>
    <name evidence="3 6" type="primary">rimP</name>
    <name evidence="6" type="ORF">D7U36_04710</name>
</gene>
<sequence>MKDRPVNESALVSVLEPIVAAHGLELDDLTVVRAGKRSVLRITLDGDGPDGHGPTIDDIADATRAISAALDDSEAVGDAPYTLEVGSRGVSAPLGRPAHWRRNISRLVRITPTQGDTFVGRIRAVDDTGADVDVDGRAQRVDFDQVRRAVVQVEMNRKDEEA</sequence>
<comment type="similarity">
    <text evidence="3">Belongs to the RimP family.</text>
</comment>
<dbReference type="OrthoDB" id="9805006at2"/>
<evidence type="ECO:0000256" key="1">
    <source>
        <dbReference type="ARBA" id="ARBA00022490"/>
    </source>
</evidence>
<dbReference type="Gene3D" id="3.30.300.70">
    <property type="entry name" value="RimP-like superfamily, N-terminal"/>
    <property type="match status" value="1"/>
</dbReference>
<evidence type="ECO:0000256" key="2">
    <source>
        <dbReference type="ARBA" id="ARBA00022517"/>
    </source>
</evidence>
<dbReference type="GO" id="GO:0000028">
    <property type="term" value="P:ribosomal small subunit assembly"/>
    <property type="evidence" value="ECO:0007669"/>
    <property type="project" value="TreeGrafter"/>
</dbReference>
<dbReference type="GO" id="GO:0006412">
    <property type="term" value="P:translation"/>
    <property type="evidence" value="ECO:0007669"/>
    <property type="project" value="TreeGrafter"/>
</dbReference>
<proteinExistence type="inferred from homology"/>
<dbReference type="InterPro" id="IPR035956">
    <property type="entry name" value="RimP_N_sf"/>
</dbReference>
<feature type="domain" description="Ribosome maturation factor RimP N-terminal" evidence="4">
    <location>
        <begin position="15"/>
        <end position="90"/>
    </location>
</feature>
<dbReference type="HAMAP" id="MF_01077">
    <property type="entry name" value="RimP"/>
    <property type="match status" value="1"/>
</dbReference>
<comment type="caution">
    <text evidence="6">The sequence shown here is derived from an EMBL/GenBank/DDBJ whole genome shotgun (WGS) entry which is preliminary data.</text>
</comment>
<dbReference type="EMBL" id="RCIW01000006">
    <property type="protein sequence ID" value="RLP11080.1"/>
    <property type="molecule type" value="Genomic_DNA"/>
</dbReference>
<comment type="subcellular location">
    <subcellularLocation>
        <location evidence="3">Cytoplasm</location>
    </subcellularLocation>
</comment>
<dbReference type="InterPro" id="IPR003728">
    <property type="entry name" value="Ribosome_maturation_RimP"/>
</dbReference>
<dbReference type="InterPro" id="IPR028989">
    <property type="entry name" value="RimP_N"/>
</dbReference>
<dbReference type="Pfam" id="PF02576">
    <property type="entry name" value="RimP_N"/>
    <property type="match status" value="1"/>
</dbReference>
<keyword evidence="1 3" id="KW-0963">Cytoplasm</keyword>
<dbReference type="PANTHER" id="PTHR33867">
    <property type="entry name" value="RIBOSOME MATURATION FACTOR RIMP"/>
    <property type="match status" value="1"/>
</dbReference>
<dbReference type="Pfam" id="PF17384">
    <property type="entry name" value="DUF150_C"/>
    <property type="match status" value="1"/>
</dbReference>
<dbReference type="SUPFAM" id="SSF75420">
    <property type="entry name" value="YhbC-like, N-terminal domain"/>
    <property type="match status" value="1"/>
</dbReference>
<reference evidence="6 7" key="1">
    <citation type="submission" date="2018-10" db="EMBL/GenBank/DDBJ databases">
        <title>Propionibacterium australiense Genome Sequencing and Assembly.</title>
        <authorList>
            <person name="Bernier A.-M."/>
            <person name="Bernard K."/>
        </authorList>
    </citation>
    <scope>NUCLEOTIDE SEQUENCE [LARGE SCALE GENOMIC DNA]</scope>
    <source>
        <strain evidence="6 7">NML98A078</strain>
    </source>
</reference>
<dbReference type="InterPro" id="IPR028998">
    <property type="entry name" value="RimP_C"/>
</dbReference>
<organism evidence="6 7">
    <name type="scientific">Propionibacterium australiense</name>
    <dbReference type="NCBI Taxonomy" id="119981"/>
    <lineage>
        <taxon>Bacteria</taxon>
        <taxon>Bacillati</taxon>
        <taxon>Actinomycetota</taxon>
        <taxon>Actinomycetes</taxon>
        <taxon>Propionibacteriales</taxon>
        <taxon>Propionibacteriaceae</taxon>
        <taxon>Propionibacterium</taxon>
    </lineage>
</organism>
<dbReference type="GO" id="GO:0005829">
    <property type="term" value="C:cytosol"/>
    <property type="evidence" value="ECO:0007669"/>
    <property type="project" value="TreeGrafter"/>
</dbReference>
<protein>
    <recommendedName>
        <fullName evidence="3">Ribosome maturation factor RimP</fullName>
    </recommendedName>
</protein>
<keyword evidence="2 3" id="KW-0690">Ribosome biogenesis</keyword>
<evidence type="ECO:0000259" key="5">
    <source>
        <dbReference type="Pfam" id="PF17384"/>
    </source>
</evidence>
<comment type="function">
    <text evidence="3">Required for maturation of 30S ribosomal subunits.</text>
</comment>
<dbReference type="Proteomes" id="UP000279336">
    <property type="component" value="Unassembled WGS sequence"/>
</dbReference>
<accession>A0A8B3FMI8</accession>
<dbReference type="NCBIfam" id="NF000930">
    <property type="entry name" value="PRK00092.2-2"/>
    <property type="match status" value="1"/>
</dbReference>
<feature type="domain" description="Ribosome maturation factor RimP C-terminal" evidence="5">
    <location>
        <begin position="95"/>
        <end position="154"/>
    </location>
</feature>
<name>A0A8B3FMI8_9ACTN</name>
<dbReference type="AlphaFoldDB" id="A0A8B3FMI8"/>
<evidence type="ECO:0000259" key="4">
    <source>
        <dbReference type="Pfam" id="PF02576"/>
    </source>
</evidence>
<evidence type="ECO:0000313" key="6">
    <source>
        <dbReference type="EMBL" id="RLP11080.1"/>
    </source>
</evidence>
<evidence type="ECO:0000256" key="3">
    <source>
        <dbReference type="HAMAP-Rule" id="MF_01077"/>
    </source>
</evidence>